<feature type="binding site" evidence="4">
    <location>
        <position position="107"/>
    </location>
    <ligand>
        <name>Fe cation</name>
        <dbReference type="ChEBI" id="CHEBI:24875"/>
    </ligand>
</feature>
<dbReference type="PANTHER" id="PTHR10458">
    <property type="entry name" value="PEPTIDE DEFORMYLASE"/>
    <property type="match status" value="1"/>
</dbReference>
<dbReference type="GO" id="GO:0042586">
    <property type="term" value="F:peptide deformylase activity"/>
    <property type="evidence" value="ECO:0007669"/>
    <property type="project" value="UniProtKB-UniRule"/>
</dbReference>
<dbReference type="Proteomes" id="UP000434850">
    <property type="component" value="Unassembled WGS sequence"/>
</dbReference>
<dbReference type="PRINTS" id="PR01576">
    <property type="entry name" value="PDEFORMYLASE"/>
</dbReference>
<gene>
    <name evidence="4 5" type="primary">def</name>
    <name evidence="5" type="ORF">GO816_10235</name>
</gene>
<dbReference type="NCBIfam" id="TIGR00079">
    <property type="entry name" value="pept_deformyl"/>
    <property type="match status" value="1"/>
</dbReference>
<organism evidence="5 6">
    <name type="scientific">Mucilaginibacter aquatilis</name>
    <dbReference type="NCBI Taxonomy" id="1517760"/>
    <lineage>
        <taxon>Bacteria</taxon>
        <taxon>Pseudomonadati</taxon>
        <taxon>Bacteroidota</taxon>
        <taxon>Sphingobacteriia</taxon>
        <taxon>Sphingobacteriales</taxon>
        <taxon>Sphingobacteriaceae</taxon>
        <taxon>Mucilaginibacter</taxon>
    </lineage>
</organism>
<dbReference type="InterPro" id="IPR023635">
    <property type="entry name" value="Peptide_deformylase"/>
</dbReference>
<dbReference type="AlphaFoldDB" id="A0A6I4I8Y6"/>
<dbReference type="HAMAP" id="MF_00163">
    <property type="entry name" value="Pep_deformylase"/>
    <property type="match status" value="1"/>
</dbReference>
<feature type="active site" evidence="4">
    <location>
        <position position="150"/>
    </location>
</feature>
<dbReference type="EMBL" id="WQLA01000003">
    <property type="protein sequence ID" value="MVN91502.1"/>
    <property type="molecule type" value="Genomic_DNA"/>
</dbReference>
<dbReference type="PANTHER" id="PTHR10458:SF22">
    <property type="entry name" value="PEPTIDE DEFORMYLASE"/>
    <property type="match status" value="1"/>
</dbReference>
<dbReference type="Pfam" id="PF01327">
    <property type="entry name" value="Pep_deformylase"/>
    <property type="match status" value="1"/>
</dbReference>
<reference evidence="5 6" key="1">
    <citation type="submission" date="2019-12" db="EMBL/GenBank/DDBJ databases">
        <title>Mucilaginibacter sp. HME9299 genome sequencing and assembly.</title>
        <authorList>
            <person name="Kang H."/>
            <person name="Kim H."/>
            <person name="Joh K."/>
        </authorList>
    </citation>
    <scope>NUCLEOTIDE SEQUENCE [LARGE SCALE GENOMIC DNA]</scope>
    <source>
        <strain evidence="5 6">HME9299</strain>
    </source>
</reference>
<evidence type="ECO:0000313" key="5">
    <source>
        <dbReference type="EMBL" id="MVN91502.1"/>
    </source>
</evidence>
<evidence type="ECO:0000256" key="2">
    <source>
        <dbReference type="ARBA" id="ARBA00022723"/>
    </source>
</evidence>
<keyword evidence="6" id="KW-1185">Reference proteome</keyword>
<dbReference type="SUPFAM" id="SSF56420">
    <property type="entry name" value="Peptide deformylase"/>
    <property type="match status" value="1"/>
</dbReference>
<dbReference type="EC" id="3.5.1.88" evidence="4"/>
<dbReference type="NCBIfam" id="NF001159">
    <property type="entry name" value="PRK00150.1-3"/>
    <property type="match status" value="1"/>
</dbReference>
<dbReference type="PIRSF" id="PIRSF004749">
    <property type="entry name" value="Pep_def"/>
    <property type="match status" value="1"/>
</dbReference>
<comment type="catalytic activity">
    <reaction evidence="4">
        <text>N-terminal N-formyl-L-methionyl-[peptide] + H2O = N-terminal L-methionyl-[peptide] + formate</text>
        <dbReference type="Rhea" id="RHEA:24420"/>
        <dbReference type="Rhea" id="RHEA-COMP:10639"/>
        <dbReference type="Rhea" id="RHEA-COMP:10640"/>
        <dbReference type="ChEBI" id="CHEBI:15377"/>
        <dbReference type="ChEBI" id="CHEBI:15740"/>
        <dbReference type="ChEBI" id="CHEBI:49298"/>
        <dbReference type="ChEBI" id="CHEBI:64731"/>
        <dbReference type="EC" id="3.5.1.88"/>
    </reaction>
</comment>
<comment type="similarity">
    <text evidence="1 4">Belongs to the polypeptide deformylase family.</text>
</comment>
<dbReference type="GO" id="GO:0006412">
    <property type="term" value="P:translation"/>
    <property type="evidence" value="ECO:0007669"/>
    <property type="project" value="UniProtKB-UniRule"/>
</dbReference>
<feature type="binding site" evidence="4">
    <location>
        <position position="153"/>
    </location>
    <ligand>
        <name>Fe cation</name>
        <dbReference type="ChEBI" id="CHEBI:24875"/>
    </ligand>
</feature>
<sequence length="192" mass="21916">MILPIMAYGSPVLRQESVDLQPDYPEVDQLIANMWDTMYNATGCGLAAPQVNHPINLFIVDSQPTYDAMTAEDKALYYDGDQGVKELFINPHITYFPDRYWSDDEGCLSIPGLVGSVKRPWQIAIAYQDENFVSKNAIFSGMTARMIQHEYDHLRGKLYLEHLSPLSKQLMNRKLSKILNGKYASKYPLKYV</sequence>
<evidence type="ECO:0000313" key="6">
    <source>
        <dbReference type="Proteomes" id="UP000434850"/>
    </source>
</evidence>
<evidence type="ECO:0000256" key="4">
    <source>
        <dbReference type="HAMAP-Rule" id="MF_00163"/>
    </source>
</evidence>
<evidence type="ECO:0000256" key="1">
    <source>
        <dbReference type="ARBA" id="ARBA00010759"/>
    </source>
</evidence>
<dbReference type="CDD" id="cd00487">
    <property type="entry name" value="Pep_deformylase"/>
    <property type="match status" value="1"/>
</dbReference>
<comment type="cofactor">
    <cofactor evidence="4">
        <name>Fe(2+)</name>
        <dbReference type="ChEBI" id="CHEBI:29033"/>
    </cofactor>
    <text evidence="4">Binds 1 Fe(2+) ion.</text>
</comment>
<evidence type="ECO:0000256" key="3">
    <source>
        <dbReference type="ARBA" id="ARBA00022801"/>
    </source>
</evidence>
<dbReference type="OrthoDB" id="9784988at2"/>
<dbReference type="InterPro" id="IPR036821">
    <property type="entry name" value="Peptide_deformylase_sf"/>
</dbReference>
<keyword evidence="4" id="KW-0648">Protein biosynthesis</keyword>
<feature type="binding site" evidence="4">
    <location>
        <position position="149"/>
    </location>
    <ligand>
        <name>Fe cation</name>
        <dbReference type="ChEBI" id="CHEBI:24875"/>
    </ligand>
</feature>
<dbReference type="RefSeq" id="WP_157541766.1">
    <property type="nucleotide sequence ID" value="NZ_WQLA01000003.1"/>
</dbReference>
<keyword evidence="3 4" id="KW-0378">Hydrolase</keyword>
<comment type="caution">
    <text evidence="5">The sequence shown here is derived from an EMBL/GenBank/DDBJ whole genome shotgun (WGS) entry which is preliminary data.</text>
</comment>
<comment type="function">
    <text evidence="4">Removes the formyl group from the N-terminal Met of newly synthesized proteins. Requires at least a dipeptide for an efficient rate of reaction. N-terminal L-methionine is a prerequisite for activity but the enzyme has broad specificity at other positions.</text>
</comment>
<name>A0A6I4I8Y6_9SPHI</name>
<keyword evidence="4" id="KW-0408">Iron</keyword>
<accession>A0A6I4I8Y6</accession>
<dbReference type="GO" id="GO:0046872">
    <property type="term" value="F:metal ion binding"/>
    <property type="evidence" value="ECO:0007669"/>
    <property type="project" value="UniProtKB-KW"/>
</dbReference>
<proteinExistence type="inferred from homology"/>
<protein>
    <recommendedName>
        <fullName evidence="4">Peptide deformylase</fullName>
        <shortName evidence="4">PDF</shortName>
        <ecNumber evidence="4">3.5.1.88</ecNumber>
    </recommendedName>
    <alternativeName>
        <fullName evidence="4">Polypeptide deformylase</fullName>
    </alternativeName>
</protein>
<keyword evidence="2 4" id="KW-0479">Metal-binding</keyword>
<dbReference type="Gene3D" id="3.90.45.10">
    <property type="entry name" value="Peptide deformylase"/>
    <property type="match status" value="1"/>
</dbReference>